<dbReference type="InterPro" id="IPR027785">
    <property type="entry name" value="UvrD-like_helicase_C"/>
</dbReference>
<proteinExistence type="predicted"/>
<name>A0ABM8UYC4_9BACT</name>
<dbReference type="PANTHER" id="PTHR11070:SF2">
    <property type="entry name" value="ATP-DEPENDENT DNA HELICASE SRS2"/>
    <property type="match status" value="1"/>
</dbReference>
<dbReference type="Proteomes" id="UP000679725">
    <property type="component" value="Unassembled WGS sequence"/>
</dbReference>
<evidence type="ECO:0000259" key="2">
    <source>
        <dbReference type="Pfam" id="PF13538"/>
    </source>
</evidence>
<sequence>MNVTAFEGPAGCGKTFTLIQRLEQKIEQVPMSPNQKILALTYMHGSRKRLSTKLSGINSLRGRFDCLTVDSLAAFICRRWGTLQRNLNLGVATDDDYDGQCSNASELLARPDVQAWFRMSYPFVVIDEAQDLCAIRTLLISSIAQSTNIFVALDEFQCLDSKLRPNPAFEWLHTQCTPTSLTIVHRTNDVDLLNAALAIREGRAPISRRNFQFSATQGLYVAAAAVAYAIAFGKTADVAIIIPSLSGGFAVQVINRVKSHASGARKLGPYNISLEQSDLAMVDSLIENLPHQEIFSYHEAVAFWQNHPKGNAICRSVGSWLLKQKRVKGTHEFLREEIVKQVNLIVTRHRNFASHDRTGFKAMTVHQAKNREFDGVIVLWPYTVAGNSEAKRRLLYNAVTRAKHWCKVFVQHPSILSSSPFAVN</sequence>
<dbReference type="PANTHER" id="PTHR11070">
    <property type="entry name" value="UVRD / RECB / PCRA DNA HELICASE FAMILY MEMBER"/>
    <property type="match status" value="1"/>
</dbReference>
<dbReference type="InterPro" id="IPR027417">
    <property type="entry name" value="P-loop_NTPase"/>
</dbReference>
<reference evidence="3 4" key="1">
    <citation type="submission" date="2021-04" db="EMBL/GenBank/DDBJ databases">
        <authorList>
            <person name="Rodrigo-Torres L."/>
            <person name="Arahal R. D."/>
            <person name="Lucena T."/>
        </authorList>
    </citation>
    <scope>NUCLEOTIDE SEQUENCE [LARGE SCALE GENOMIC DNA]</scope>
    <source>
        <strain evidence="3 4">CECT 9623</strain>
    </source>
</reference>
<evidence type="ECO:0000313" key="3">
    <source>
        <dbReference type="EMBL" id="CAG5074672.1"/>
    </source>
</evidence>
<organism evidence="3 4">
    <name type="scientific">Dyadobacter linearis</name>
    <dbReference type="NCBI Taxonomy" id="2823330"/>
    <lineage>
        <taxon>Bacteria</taxon>
        <taxon>Pseudomonadati</taxon>
        <taxon>Bacteroidota</taxon>
        <taxon>Cytophagia</taxon>
        <taxon>Cytophagales</taxon>
        <taxon>Spirosomataceae</taxon>
        <taxon>Dyadobacter</taxon>
    </lineage>
</organism>
<comment type="caution">
    <text evidence="3">The sequence shown here is derived from an EMBL/GenBank/DDBJ whole genome shotgun (WGS) entry which is preliminary data.</text>
</comment>
<accession>A0ABM8UYC4</accession>
<gene>
    <name evidence="3" type="ORF">DYBT9623_05359</name>
</gene>
<protein>
    <recommendedName>
        <fullName evidence="1">DNA 3'-5' helicase II</fullName>
    </recommendedName>
</protein>
<evidence type="ECO:0000313" key="4">
    <source>
        <dbReference type="Proteomes" id="UP000679725"/>
    </source>
</evidence>
<dbReference type="Pfam" id="PF13538">
    <property type="entry name" value="UvrD_C_2"/>
    <property type="match status" value="1"/>
</dbReference>
<dbReference type="Gene3D" id="3.40.50.300">
    <property type="entry name" value="P-loop containing nucleotide triphosphate hydrolases"/>
    <property type="match status" value="2"/>
</dbReference>
<dbReference type="InterPro" id="IPR000212">
    <property type="entry name" value="DNA_helicase_UvrD/REP"/>
</dbReference>
<evidence type="ECO:0000256" key="1">
    <source>
        <dbReference type="ARBA" id="ARBA00034923"/>
    </source>
</evidence>
<dbReference type="SUPFAM" id="SSF52540">
    <property type="entry name" value="P-loop containing nucleoside triphosphate hydrolases"/>
    <property type="match status" value="1"/>
</dbReference>
<feature type="domain" description="UvrD-like helicase C-terminal" evidence="2">
    <location>
        <begin position="362"/>
        <end position="406"/>
    </location>
</feature>
<dbReference type="RefSeq" id="WP_215236581.1">
    <property type="nucleotide sequence ID" value="NZ_CAJRAU010000012.1"/>
</dbReference>
<keyword evidence="4" id="KW-1185">Reference proteome</keyword>
<dbReference type="EMBL" id="CAJRAU010000012">
    <property type="protein sequence ID" value="CAG5074672.1"/>
    <property type="molecule type" value="Genomic_DNA"/>
</dbReference>